<evidence type="ECO:0000256" key="4">
    <source>
        <dbReference type="ARBA" id="ARBA00022685"/>
    </source>
</evidence>
<protein>
    <submittedName>
        <fullName evidence="10">Prepro-urotensin II-beta</fullName>
    </submittedName>
</protein>
<dbReference type="PANTHER" id="PTHR14447">
    <property type="entry name" value="UROTENSIN 2"/>
    <property type="match status" value="1"/>
</dbReference>
<name>A0AAD5FP02_SILAS</name>
<evidence type="ECO:0000313" key="10">
    <source>
        <dbReference type="EMBL" id="KAI5622948.1"/>
    </source>
</evidence>
<evidence type="ECO:0000256" key="9">
    <source>
        <dbReference type="SAM" id="SignalP"/>
    </source>
</evidence>
<evidence type="ECO:0000256" key="6">
    <source>
        <dbReference type="ARBA" id="ARBA00022729"/>
    </source>
</evidence>
<dbReference type="GO" id="GO:0008217">
    <property type="term" value="P:regulation of blood pressure"/>
    <property type="evidence" value="ECO:0007669"/>
    <property type="project" value="InterPro"/>
</dbReference>
<keyword evidence="6 9" id="KW-0732">Signal</keyword>
<dbReference type="PROSITE" id="PS00984">
    <property type="entry name" value="UROTENSIN_II"/>
    <property type="match status" value="1"/>
</dbReference>
<dbReference type="GO" id="GO:0097746">
    <property type="term" value="P:blood vessel diameter maintenance"/>
    <property type="evidence" value="ECO:0007669"/>
    <property type="project" value="InterPro"/>
</dbReference>
<evidence type="ECO:0000256" key="3">
    <source>
        <dbReference type="ARBA" id="ARBA00022525"/>
    </source>
</evidence>
<evidence type="ECO:0000256" key="8">
    <source>
        <dbReference type="RuleBase" id="RU000636"/>
    </source>
</evidence>
<sequence length="130" mass="14328">MLWKAALSCALLLAALEPLLTHPITQLTGMSYTGPDISVSEEEQVMNPDEMSYSEGTFLSQGSAGIGIPSFLTGDRSREALKSAGFIPGQVVKEVLLEKPWLNPLNRFLGGRKQYRKRGGNSECFWKYCV</sequence>
<keyword evidence="5 8" id="KW-0372">Hormone</keyword>
<comment type="similarity">
    <text evidence="2 8">Belongs to the urotensin-2 family.</text>
</comment>
<accession>A0AAD5FP02</accession>
<dbReference type="Proteomes" id="UP001205998">
    <property type="component" value="Unassembled WGS sequence"/>
</dbReference>
<keyword evidence="3" id="KW-0964">Secreted</keyword>
<proteinExistence type="inferred from homology"/>
<dbReference type="GO" id="GO:0005576">
    <property type="term" value="C:extracellular region"/>
    <property type="evidence" value="ECO:0007669"/>
    <property type="project" value="UniProtKB-SubCell"/>
</dbReference>
<reference evidence="10" key="1">
    <citation type="submission" date="2018-07" db="EMBL/GenBank/DDBJ databases">
        <title>Comparative genomics of catfishes provides insights into carnivory and benthic adaptation.</title>
        <authorList>
            <person name="Zhang Y."/>
            <person name="Wang D."/>
            <person name="Peng Z."/>
            <person name="Zheng S."/>
            <person name="Shao F."/>
            <person name="Tao W."/>
        </authorList>
    </citation>
    <scope>NUCLEOTIDE SEQUENCE</scope>
    <source>
        <strain evidence="10">Chongqing</strain>
    </source>
</reference>
<comment type="subcellular location">
    <subcellularLocation>
        <location evidence="1 8">Secreted</location>
    </subcellularLocation>
</comment>
<gene>
    <name evidence="10" type="ORF">C0J50_17455</name>
</gene>
<keyword evidence="4" id="KW-0165">Cleavage on pair of basic residues</keyword>
<evidence type="ECO:0000256" key="5">
    <source>
        <dbReference type="ARBA" id="ARBA00022702"/>
    </source>
</evidence>
<evidence type="ECO:0000313" key="11">
    <source>
        <dbReference type="Proteomes" id="UP001205998"/>
    </source>
</evidence>
<dbReference type="Pfam" id="PF02083">
    <property type="entry name" value="Urotensin_II"/>
    <property type="match status" value="1"/>
</dbReference>
<evidence type="ECO:0000256" key="7">
    <source>
        <dbReference type="ARBA" id="ARBA00023157"/>
    </source>
</evidence>
<keyword evidence="11" id="KW-1185">Reference proteome</keyword>
<dbReference type="EMBL" id="MU551607">
    <property type="protein sequence ID" value="KAI5622948.1"/>
    <property type="molecule type" value="Genomic_DNA"/>
</dbReference>
<organism evidence="10 11">
    <name type="scientific">Silurus asotus</name>
    <name type="common">Amur catfish</name>
    <name type="synonym">Parasilurus asotus</name>
    <dbReference type="NCBI Taxonomy" id="30991"/>
    <lineage>
        <taxon>Eukaryota</taxon>
        <taxon>Metazoa</taxon>
        <taxon>Chordata</taxon>
        <taxon>Craniata</taxon>
        <taxon>Vertebrata</taxon>
        <taxon>Euteleostomi</taxon>
        <taxon>Actinopterygii</taxon>
        <taxon>Neopterygii</taxon>
        <taxon>Teleostei</taxon>
        <taxon>Ostariophysi</taxon>
        <taxon>Siluriformes</taxon>
        <taxon>Siluridae</taxon>
        <taxon>Silurus</taxon>
    </lineage>
</organism>
<comment type="caution">
    <text evidence="10">The sequence shown here is derived from an EMBL/GenBank/DDBJ whole genome shotgun (WGS) entry which is preliminary data.</text>
</comment>
<evidence type="ECO:0000256" key="1">
    <source>
        <dbReference type="ARBA" id="ARBA00004613"/>
    </source>
</evidence>
<dbReference type="PANTHER" id="PTHR14447:SF0">
    <property type="entry name" value="UROTENSIN-2"/>
    <property type="match status" value="1"/>
</dbReference>
<feature type="chain" id="PRO_5041989491" evidence="9">
    <location>
        <begin position="22"/>
        <end position="130"/>
    </location>
</feature>
<feature type="signal peptide" evidence="9">
    <location>
        <begin position="1"/>
        <end position="21"/>
    </location>
</feature>
<dbReference type="InterPro" id="IPR001483">
    <property type="entry name" value="Urotensin_II"/>
</dbReference>
<evidence type="ECO:0000256" key="2">
    <source>
        <dbReference type="ARBA" id="ARBA00006719"/>
    </source>
</evidence>
<dbReference type="AlphaFoldDB" id="A0AAD5FP02"/>
<keyword evidence="7" id="KW-1015">Disulfide bond</keyword>
<dbReference type="GO" id="GO:0005179">
    <property type="term" value="F:hormone activity"/>
    <property type="evidence" value="ECO:0007669"/>
    <property type="project" value="UniProtKB-KW"/>
</dbReference>